<gene>
    <name evidence="2" type="ORF">THAOC_26668</name>
</gene>
<evidence type="ECO:0000313" key="3">
    <source>
        <dbReference type="Proteomes" id="UP000266841"/>
    </source>
</evidence>
<evidence type="ECO:0000313" key="2">
    <source>
        <dbReference type="EMBL" id="EJK53815.1"/>
    </source>
</evidence>
<reference evidence="2 3" key="1">
    <citation type="journal article" date="2012" name="Genome Biol.">
        <title>Genome and low-iron response of an oceanic diatom adapted to chronic iron limitation.</title>
        <authorList>
            <person name="Lommer M."/>
            <person name="Specht M."/>
            <person name="Roy A.S."/>
            <person name="Kraemer L."/>
            <person name="Andreson R."/>
            <person name="Gutowska M.A."/>
            <person name="Wolf J."/>
            <person name="Bergner S.V."/>
            <person name="Schilhabel M.B."/>
            <person name="Klostermeier U.C."/>
            <person name="Beiko R.G."/>
            <person name="Rosenstiel P."/>
            <person name="Hippler M."/>
            <person name="Laroche J."/>
        </authorList>
    </citation>
    <scope>NUCLEOTIDE SEQUENCE [LARGE SCALE GENOMIC DNA]</scope>
    <source>
        <strain evidence="2 3">CCMP1005</strain>
    </source>
</reference>
<dbReference type="AlphaFoldDB" id="K0RKU9"/>
<proteinExistence type="predicted"/>
<evidence type="ECO:0000256" key="1">
    <source>
        <dbReference type="SAM" id="MobiDB-lite"/>
    </source>
</evidence>
<accession>K0RKU9</accession>
<organism evidence="2 3">
    <name type="scientific">Thalassiosira oceanica</name>
    <name type="common">Marine diatom</name>
    <dbReference type="NCBI Taxonomy" id="159749"/>
    <lineage>
        <taxon>Eukaryota</taxon>
        <taxon>Sar</taxon>
        <taxon>Stramenopiles</taxon>
        <taxon>Ochrophyta</taxon>
        <taxon>Bacillariophyta</taxon>
        <taxon>Coscinodiscophyceae</taxon>
        <taxon>Thalassiosirophycidae</taxon>
        <taxon>Thalassiosirales</taxon>
        <taxon>Thalassiosiraceae</taxon>
        <taxon>Thalassiosira</taxon>
    </lineage>
</organism>
<sequence length="69" mass="7905">MRAPALTPQPGEGPERQTSFDDRLIRLPAEVHPKLVERPRSRQNRRCGPAQLRFSRVDGRRLRRDGGCS</sequence>
<protein>
    <submittedName>
        <fullName evidence="2">Uncharacterized protein</fullName>
    </submittedName>
</protein>
<name>K0RKU9_THAOC</name>
<dbReference type="Proteomes" id="UP000266841">
    <property type="component" value="Unassembled WGS sequence"/>
</dbReference>
<dbReference type="EMBL" id="AGNL01036954">
    <property type="protein sequence ID" value="EJK53815.1"/>
    <property type="molecule type" value="Genomic_DNA"/>
</dbReference>
<keyword evidence="3" id="KW-1185">Reference proteome</keyword>
<feature type="compositionally biased region" description="Basic and acidic residues" evidence="1">
    <location>
        <begin position="30"/>
        <end position="40"/>
    </location>
</feature>
<comment type="caution">
    <text evidence="2">The sequence shown here is derived from an EMBL/GenBank/DDBJ whole genome shotgun (WGS) entry which is preliminary data.</text>
</comment>
<feature type="region of interest" description="Disordered" evidence="1">
    <location>
        <begin position="30"/>
        <end position="53"/>
    </location>
</feature>
<feature type="region of interest" description="Disordered" evidence="1">
    <location>
        <begin position="1"/>
        <end position="20"/>
    </location>
</feature>
<feature type="non-terminal residue" evidence="2">
    <location>
        <position position="69"/>
    </location>
</feature>